<gene>
    <name evidence="1" type="ORF">LQE92_08870</name>
</gene>
<reference evidence="1 2" key="1">
    <citation type="submission" date="2021-11" db="EMBL/GenBank/DDBJ databases">
        <title>Lacrimispora sp. nov. NSJ-141 isolated from human feces.</title>
        <authorList>
            <person name="Abdugheni R."/>
        </authorList>
    </citation>
    <scope>NUCLEOTIDE SEQUENCE [LARGE SCALE GENOMIC DNA]</scope>
    <source>
        <strain evidence="1 2">NSJ-141</strain>
    </source>
</reference>
<name>A0AAP2RJQ0_9FIRM</name>
<sequence length="51" mass="6122">MFEDYPDCHEELEYGDITYKLYIRDIKKALKKGKPLTDIVKFKHIDGDWDS</sequence>
<keyword evidence="2" id="KW-1185">Reference proteome</keyword>
<proteinExistence type="predicted"/>
<evidence type="ECO:0000313" key="1">
    <source>
        <dbReference type="EMBL" id="MCD2492739.1"/>
    </source>
</evidence>
<dbReference type="Proteomes" id="UP001299265">
    <property type="component" value="Unassembled WGS sequence"/>
</dbReference>
<dbReference type="EMBL" id="JAJNOR010000005">
    <property type="protein sequence ID" value="MCD2492739.1"/>
    <property type="molecule type" value="Genomic_DNA"/>
</dbReference>
<dbReference type="RefSeq" id="WP_231062625.1">
    <property type="nucleotide sequence ID" value="NZ_JAJNOR010000005.1"/>
</dbReference>
<dbReference type="AlphaFoldDB" id="A0AAP2RJQ0"/>
<organism evidence="1 2">
    <name type="scientific">Lientehia hominis</name>
    <dbReference type="NCBI Taxonomy" id="2897778"/>
    <lineage>
        <taxon>Bacteria</taxon>
        <taxon>Bacillati</taxon>
        <taxon>Bacillota</taxon>
        <taxon>Clostridia</taxon>
        <taxon>Lachnospirales</taxon>
        <taxon>Lachnospiraceae</taxon>
        <taxon>Lientehia</taxon>
    </lineage>
</organism>
<comment type="caution">
    <text evidence="1">The sequence shown here is derived from an EMBL/GenBank/DDBJ whole genome shotgun (WGS) entry which is preliminary data.</text>
</comment>
<evidence type="ECO:0000313" key="2">
    <source>
        <dbReference type="Proteomes" id="UP001299265"/>
    </source>
</evidence>
<accession>A0AAP2RJQ0</accession>
<protein>
    <submittedName>
        <fullName evidence="1">Uncharacterized protein</fullName>
    </submittedName>
</protein>